<proteinExistence type="predicted"/>
<organism evidence="2 3">
    <name type="scientific">Vespula squamosa</name>
    <name type="common">Southern yellow jacket</name>
    <name type="synonym">Wasp</name>
    <dbReference type="NCBI Taxonomy" id="30214"/>
    <lineage>
        <taxon>Eukaryota</taxon>
        <taxon>Metazoa</taxon>
        <taxon>Ecdysozoa</taxon>
        <taxon>Arthropoda</taxon>
        <taxon>Hexapoda</taxon>
        <taxon>Insecta</taxon>
        <taxon>Pterygota</taxon>
        <taxon>Neoptera</taxon>
        <taxon>Endopterygota</taxon>
        <taxon>Hymenoptera</taxon>
        <taxon>Apocrita</taxon>
        <taxon>Aculeata</taxon>
        <taxon>Vespoidea</taxon>
        <taxon>Vespidae</taxon>
        <taxon>Vespinae</taxon>
        <taxon>Vespula</taxon>
    </lineage>
</organism>
<comment type="caution">
    <text evidence="2">The sequence shown here is derived from an EMBL/GenBank/DDBJ whole genome shotgun (WGS) entry which is preliminary data.</text>
</comment>
<reference evidence="2 3" key="1">
    <citation type="journal article" date="2024" name="Ann. Entomol. Soc. Am.">
        <title>Genomic analyses of the southern and eastern yellowjacket wasps (Hymenoptera: Vespidae) reveal evolutionary signatures of social life.</title>
        <authorList>
            <person name="Catto M.A."/>
            <person name="Caine P.B."/>
            <person name="Orr S.E."/>
            <person name="Hunt B.G."/>
            <person name="Goodisman M.A.D."/>
        </authorList>
    </citation>
    <scope>NUCLEOTIDE SEQUENCE [LARGE SCALE GENOMIC DNA]</scope>
    <source>
        <strain evidence="2">233</strain>
        <tissue evidence="2">Head and thorax</tissue>
    </source>
</reference>
<feature type="region of interest" description="Disordered" evidence="1">
    <location>
        <begin position="24"/>
        <end position="60"/>
    </location>
</feature>
<keyword evidence="3" id="KW-1185">Reference proteome</keyword>
<accession>A0ABD1ZZA2</accession>
<evidence type="ECO:0000313" key="3">
    <source>
        <dbReference type="Proteomes" id="UP001607302"/>
    </source>
</evidence>
<protein>
    <submittedName>
        <fullName evidence="2">Uncharacterized protein</fullName>
    </submittedName>
</protein>
<feature type="compositionally biased region" description="Low complexity" evidence="1">
    <location>
        <begin position="34"/>
        <end position="48"/>
    </location>
</feature>
<name>A0ABD1ZZA2_VESSQ</name>
<dbReference type="AlphaFoldDB" id="A0ABD1ZZA2"/>
<sequence>MFEPPGAQDAADNNLVVNISSCALGDFSDRDDTTTTTSSSSSSSSSSSKAIAVAAPTEEE</sequence>
<gene>
    <name evidence="2" type="ORF">V1478_016257</name>
</gene>
<dbReference type="Proteomes" id="UP001607302">
    <property type="component" value="Unassembled WGS sequence"/>
</dbReference>
<evidence type="ECO:0000313" key="2">
    <source>
        <dbReference type="EMBL" id="KAL2713700.1"/>
    </source>
</evidence>
<dbReference type="EMBL" id="JAUDFV010000157">
    <property type="protein sequence ID" value="KAL2713700.1"/>
    <property type="molecule type" value="Genomic_DNA"/>
</dbReference>
<evidence type="ECO:0000256" key="1">
    <source>
        <dbReference type="SAM" id="MobiDB-lite"/>
    </source>
</evidence>